<feature type="domain" description="GH10" evidence="5">
    <location>
        <begin position="1"/>
        <end position="93"/>
    </location>
</feature>
<dbReference type="SUPFAM" id="SSF51445">
    <property type="entry name" value="(Trans)glycosidases"/>
    <property type="match status" value="1"/>
</dbReference>
<evidence type="ECO:0000259" key="5">
    <source>
        <dbReference type="PROSITE" id="PS51760"/>
    </source>
</evidence>
<dbReference type="InterPro" id="IPR001000">
    <property type="entry name" value="GH10_dom"/>
</dbReference>
<dbReference type="Pfam" id="PF00331">
    <property type="entry name" value="Glyco_hydro_10"/>
    <property type="match status" value="1"/>
</dbReference>
<keyword evidence="4" id="KW-0624">Polysaccharide degradation</keyword>
<proteinExistence type="inferred from homology"/>
<evidence type="ECO:0000313" key="6">
    <source>
        <dbReference type="EMBL" id="CAK9254144.1"/>
    </source>
</evidence>
<dbReference type="InterPro" id="IPR017853">
    <property type="entry name" value="GH"/>
</dbReference>
<evidence type="ECO:0000256" key="3">
    <source>
        <dbReference type="ARBA" id="ARBA00023277"/>
    </source>
</evidence>
<keyword evidence="2" id="KW-0378">Hydrolase</keyword>
<protein>
    <recommendedName>
        <fullName evidence="5">GH10 domain-containing protein</fullName>
    </recommendedName>
</protein>
<evidence type="ECO:0000256" key="1">
    <source>
        <dbReference type="ARBA" id="ARBA00007495"/>
    </source>
</evidence>
<evidence type="ECO:0000256" key="2">
    <source>
        <dbReference type="ARBA" id="ARBA00022801"/>
    </source>
</evidence>
<accession>A0ABP0VIF8</accession>
<evidence type="ECO:0000313" key="7">
    <source>
        <dbReference type="Proteomes" id="UP001497444"/>
    </source>
</evidence>
<name>A0ABP0VIF8_9BRYO</name>
<gene>
    <name evidence="6" type="ORF">CSSPJE1EN1_LOCUS29522</name>
</gene>
<sequence length="93" mass="10696">MYDLIKELKSQNVPIHGAGLQAHFEVGRVPKDIQQNIQRFAALDLDVAITEVDIRIKMPADAAKLNNRRRTTEMLSKHVWQYRDVWGSAFLAH</sequence>
<evidence type="ECO:0000256" key="4">
    <source>
        <dbReference type="ARBA" id="ARBA00023326"/>
    </source>
</evidence>
<comment type="similarity">
    <text evidence="1">Belongs to the glycosyl hydrolase 10 (cellulase F) family.</text>
</comment>
<organism evidence="6 7">
    <name type="scientific">Sphagnum jensenii</name>
    <dbReference type="NCBI Taxonomy" id="128206"/>
    <lineage>
        <taxon>Eukaryota</taxon>
        <taxon>Viridiplantae</taxon>
        <taxon>Streptophyta</taxon>
        <taxon>Embryophyta</taxon>
        <taxon>Bryophyta</taxon>
        <taxon>Sphagnophytina</taxon>
        <taxon>Sphagnopsida</taxon>
        <taxon>Sphagnales</taxon>
        <taxon>Sphagnaceae</taxon>
        <taxon>Sphagnum</taxon>
    </lineage>
</organism>
<dbReference type="Gene3D" id="3.20.20.80">
    <property type="entry name" value="Glycosidases"/>
    <property type="match status" value="1"/>
</dbReference>
<keyword evidence="7" id="KW-1185">Reference proteome</keyword>
<dbReference type="Proteomes" id="UP001497444">
    <property type="component" value="Unassembled WGS sequence"/>
</dbReference>
<reference evidence="6" key="1">
    <citation type="submission" date="2024-02" db="EMBL/GenBank/DDBJ databases">
        <authorList>
            <consortium name="ELIXIR-Norway"/>
            <consortium name="Elixir Norway"/>
        </authorList>
    </citation>
    <scope>NUCLEOTIDE SEQUENCE</scope>
</reference>
<keyword evidence="3" id="KW-0119">Carbohydrate metabolism</keyword>
<dbReference type="EMBL" id="CAXAQS010000991">
    <property type="protein sequence ID" value="CAK9254144.1"/>
    <property type="molecule type" value="Genomic_DNA"/>
</dbReference>
<comment type="caution">
    <text evidence="6">The sequence shown here is derived from an EMBL/GenBank/DDBJ whole genome shotgun (WGS) entry which is preliminary data.</text>
</comment>
<dbReference type="PROSITE" id="PS51760">
    <property type="entry name" value="GH10_2"/>
    <property type="match status" value="1"/>
</dbReference>